<feature type="domain" description="HAMP" evidence="7">
    <location>
        <begin position="338"/>
        <end position="391"/>
    </location>
</feature>
<dbReference type="GO" id="GO:0016020">
    <property type="term" value="C:membrane"/>
    <property type="evidence" value="ECO:0007669"/>
    <property type="project" value="UniProtKB-SubCell"/>
</dbReference>
<comment type="subcellular location">
    <subcellularLocation>
        <location evidence="1">Membrane</location>
    </subcellularLocation>
</comment>
<reference evidence="8 9" key="1">
    <citation type="submission" date="2014-12" db="EMBL/GenBank/DDBJ databases">
        <title>Draft Genome Sequence of Pseudoalteromonas luteoviolacea HI1.</title>
        <authorList>
            <person name="Asahina A.Y."/>
            <person name="Hadfield M.G."/>
        </authorList>
    </citation>
    <scope>NUCLEOTIDE SEQUENCE [LARGE SCALE GENOMIC DNA]</scope>
    <source>
        <strain evidence="8 9">HI1</strain>
    </source>
</reference>
<dbReference type="CDD" id="cd11386">
    <property type="entry name" value="MCP_signal"/>
    <property type="match status" value="1"/>
</dbReference>
<dbReference type="Pfam" id="PF00672">
    <property type="entry name" value="HAMP"/>
    <property type="match status" value="1"/>
</dbReference>
<dbReference type="SMART" id="SM00283">
    <property type="entry name" value="MA"/>
    <property type="match status" value="1"/>
</dbReference>
<evidence type="ECO:0000313" key="9">
    <source>
        <dbReference type="Proteomes" id="UP000031327"/>
    </source>
</evidence>
<feature type="transmembrane region" description="Helical" evidence="5">
    <location>
        <begin position="7"/>
        <end position="26"/>
    </location>
</feature>
<gene>
    <name evidence="8" type="ORF">JF50_15900</name>
</gene>
<accession>A0A0C1QL98</accession>
<dbReference type="SMART" id="SM00304">
    <property type="entry name" value="HAMP"/>
    <property type="match status" value="1"/>
</dbReference>
<evidence type="ECO:0008006" key="10">
    <source>
        <dbReference type="Google" id="ProtNLM"/>
    </source>
</evidence>
<dbReference type="Pfam" id="PF00015">
    <property type="entry name" value="MCPsignal"/>
    <property type="match status" value="1"/>
</dbReference>
<dbReference type="PROSITE" id="PS50111">
    <property type="entry name" value="CHEMOTAXIS_TRANSDUC_2"/>
    <property type="match status" value="1"/>
</dbReference>
<keyword evidence="2 4" id="KW-0807">Transducer</keyword>
<evidence type="ECO:0000313" key="8">
    <source>
        <dbReference type="EMBL" id="KID55832.1"/>
    </source>
</evidence>
<dbReference type="Proteomes" id="UP000031327">
    <property type="component" value="Unassembled WGS sequence"/>
</dbReference>
<evidence type="ECO:0000256" key="5">
    <source>
        <dbReference type="SAM" id="Phobius"/>
    </source>
</evidence>
<dbReference type="PANTHER" id="PTHR32089">
    <property type="entry name" value="METHYL-ACCEPTING CHEMOTAXIS PROTEIN MCPB"/>
    <property type="match status" value="1"/>
</dbReference>
<evidence type="ECO:0000256" key="4">
    <source>
        <dbReference type="PROSITE-ProRule" id="PRU00284"/>
    </source>
</evidence>
<protein>
    <recommendedName>
        <fullName evidence="10">Chemotaxis protein</fullName>
    </recommendedName>
</protein>
<evidence type="ECO:0000256" key="1">
    <source>
        <dbReference type="ARBA" id="ARBA00004370"/>
    </source>
</evidence>
<sequence length="669" mass="73315">MKLYQKLYLSFASVVSLMFISSVIIWTTSQTLTDTQTEIETDDVPGVIYYMQLNTTLAEIETNLLSYLAGEESSKHEFHKAHKRFNLVLSDLKPLESATISDRDKMQKITDLSQAIKNQVNTHVFNVFKPSMQKSAFSMVDQLENQQAAQLSRLLNRLKQEEFDDAMRSGDIQETLADDLPGVKLYFDLFNTQAMMIASLTEYVTGELDEKASFEQASIQFKNHLNALRPLEKRNQEIRDLAQVEQLFKAIYQGAQSVFEQYDPSASEQAKQIIRQLRGTHFKELKTILNRSTDEEKSDSLSALTTLSEGMSLMGNVIVIATFIAALLSMLIAYKLSNSINQRLNTLLTVSKRTADGDISTPKLEPKGKDEIDELAHASNDMTSSLNNLISQIGQLAGLVNVASEEIARSNDSISTRSQASSEQSTLIATAIEEMSTSIADVARQSQDANTQASQAKELALQGGKVVDQTISEIDDASQAVQKTSEQVINLGELGAQIEEVMGVISSIAEQTNLLALNAAIEAARAGEQGRGFSVVADEVRTLAERTSQATNQIVETVQTIQQQTTHAVNAMQSSVDKVSGCVHSAQQAGNSLYAIVDSATSIADMVQSIATATEEQSVVSREMALEVVKIEESSKSTYDDTQLASVEANKLSEQAHALSSSIGQFKVR</sequence>
<dbReference type="SUPFAM" id="SSF58104">
    <property type="entry name" value="Methyl-accepting chemotaxis protein (MCP) signaling domain"/>
    <property type="match status" value="1"/>
</dbReference>
<evidence type="ECO:0000256" key="2">
    <source>
        <dbReference type="ARBA" id="ARBA00023224"/>
    </source>
</evidence>
<organism evidence="8 9">
    <name type="scientific">Pseudoalteromonas luteoviolacea</name>
    <dbReference type="NCBI Taxonomy" id="43657"/>
    <lineage>
        <taxon>Bacteria</taxon>
        <taxon>Pseudomonadati</taxon>
        <taxon>Pseudomonadota</taxon>
        <taxon>Gammaproteobacteria</taxon>
        <taxon>Alteromonadales</taxon>
        <taxon>Pseudoalteromonadaceae</taxon>
        <taxon>Pseudoalteromonas</taxon>
    </lineage>
</organism>
<keyword evidence="5" id="KW-0812">Transmembrane</keyword>
<comment type="similarity">
    <text evidence="3">Belongs to the methyl-accepting chemotaxis (MCP) protein family.</text>
</comment>
<keyword evidence="5" id="KW-0472">Membrane</keyword>
<dbReference type="CDD" id="cd06225">
    <property type="entry name" value="HAMP"/>
    <property type="match status" value="1"/>
</dbReference>
<feature type="transmembrane region" description="Helical" evidence="5">
    <location>
        <begin position="313"/>
        <end position="334"/>
    </location>
</feature>
<dbReference type="EMBL" id="JWIC01000007">
    <property type="protein sequence ID" value="KID55832.1"/>
    <property type="molecule type" value="Genomic_DNA"/>
</dbReference>
<name>A0A0C1QL98_9GAMM</name>
<dbReference type="FunFam" id="1.10.287.950:FF:000001">
    <property type="entry name" value="Methyl-accepting chemotaxis sensory transducer"/>
    <property type="match status" value="1"/>
</dbReference>
<keyword evidence="5" id="KW-1133">Transmembrane helix</keyword>
<evidence type="ECO:0000256" key="3">
    <source>
        <dbReference type="ARBA" id="ARBA00029447"/>
    </source>
</evidence>
<comment type="caution">
    <text evidence="8">The sequence shown here is derived from an EMBL/GenBank/DDBJ whole genome shotgun (WGS) entry which is preliminary data.</text>
</comment>
<dbReference type="Gene3D" id="1.10.287.950">
    <property type="entry name" value="Methyl-accepting chemotaxis protein"/>
    <property type="match status" value="1"/>
</dbReference>
<evidence type="ECO:0000259" key="7">
    <source>
        <dbReference type="PROSITE" id="PS50885"/>
    </source>
</evidence>
<dbReference type="AlphaFoldDB" id="A0A0C1QL98"/>
<dbReference type="InterPro" id="IPR003660">
    <property type="entry name" value="HAMP_dom"/>
</dbReference>
<feature type="domain" description="Methyl-accepting transducer" evidence="6">
    <location>
        <begin position="396"/>
        <end position="632"/>
    </location>
</feature>
<evidence type="ECO:0000259" key="6">
    <source>
        <dbReference type="PROSITE" id="PS50111"/>
    </source>
</evidence>
<dbReference type="GO" id="GO:0006935">
    <property type="term" value="P:chemotaxis"/>
    <property type="evidence" value="ECO:0007669"/>
    <property type="project" value="UniProtKB-ARBA"/>
</dbReference>
<proteinExistence type="inferred from homology"/>
<dbReference type="PANTHER" id="PTHR32089:SF112">
    <property type="entry name" value="LYSOZYME-LIKE PROTEIN-RELATED"/>
    <property type="match status" value="1"/>
</dbReference>
<dbReference type="PROSITE" id="PS50885">
    <property type="entry name" value="HAMP"/>
    <property type="match status" value="1"/>
</dbReference>
<dbReference type="GO" id="GO:0007165">
    <property type="term" value="P:signal transduction"/>
    <property type="evidence" value="ECO:0007669"/>
    <property type="project" value="UniProtKB-KW"/>
</dbReference>
<dbReference type="InterPro" id="IPR004089">
    <property type="entry name" value="MCPsignal_dom"/>
</dbReference>